<name>A0A0W1A048_9GAMM</name>
<keyword evidence="3" id="KW-0732">Signal</keyword>
<dbReference type="InterPro" id="IPR002509">
    <property type="entry name" value="NODB_dom"/>
</dbReference>
<evidence type="ECO:0000256" key="1">
    <source>
        <dbReference type="ARBA" id="ARBA00022723"/>
    </source>
</evidence>
<sequence>MKIKLITAIVLMFAVAFQGCFAQVKPKKTIAITIDDLPFVGEYRNFHLNMMIDTMKDQEVPATGFIIAKEVRADNWEILQKFRDAGFGLGNHTFSHANLNILKAKEYIRDIKEADSILSPVMTRPKYFRYPYLAMSSGLKRNTILCYLEKKHYRVAPITVDSKDFAFNQRLLSVPELDRRSYLNELKPFYLDFIWQQTLKAQEHSQYHHNPEQSQILLIHANLLNAYVLPDIINLYRQNGYSFVSLEEALSTFKDDFHCNKKLVPVNHSSKPKFSQKLEEKIDSFLDWD</sequence>
<proteinExistence type="predicted"/>
<dbReference type="PROSITE" id="PS51677">
    <property type="entry name" value="NODB"/>
    <property type="match status" value="1"/>
</dbReference>
<dbReference type="PANTHER" id="PTHR10587:SF133">
    <property type="entry name" value="CHITIN DEACETYLASE 1-RELATED"/>
    <property type="match status" value="1"/>
</dbReference>
<evidence type="ECO:0000313" key="5">
    <source>
        <dbReference type="EMBL" id="KTD74719.1"/>
    </source>
</evidence>
<dbReference type="GO" id="GO:0046872">
    <property type="term" value="F:metal ion binding"/>
    <property type="evidence" value="ECO:0007669"/>
    <property type="project" value="UniProtKB-KW"/>
</dbReference>
<feature type="signal peptide" evidence="3">
    <location>
        <begin position="1"/>
        <end position="22"/>
    </location>
</feature>
<gene>
    <name evidence="5" type="ORF">Lwal_2760</name>
</gene>
<dbReference type="PATRIC" id="fig|66969.6.peg.2988"/>
<comment type="caution">
    <text evidence="5">The sequence shown here is derived from an EMBL/GenBank/DDBJ whole genome shotgun (WGS) entry which is preliminary data.</text>
</comment>
<keyword evidence="6" id="KW-1185">Reference proteome</keyword>
<reference evidence="5 6" key="1">
    <citation type="submission" date="2015-11" db="EMBL/GenBank/DDBJ databases">
        <title>Genomic analysis of 38 Legionella species identifies large and diverse effector repertoires.</title>
        <authorList>
            <person name="Burstein D."/>
            <person name="Amaro F."/>
            <person name="Zusman T."/>
            <person name="Lifshitz Z."/>
            <person name="Cohen O."/>
            <person name="Gilbert J.A."/>
            <person name="Pupko T."/>
            <person name="Shuman H.A."/>
            <person name="Segal G."/>
        </authorList>
    </citation>
    <scope>NUCLEOTIDE SEQUENCE [LARGE SCALE GENOMIC DNA]</scope>
    <source>
        <strain evidence="5 6">ATCC 51914</strain>
    </source>
</reference>
<dbReference type="GO" id="GO:0016020">
    <property type="term" value="C:membrane"/>
    <property type="evidence" value="ECO:0007669"/>
    <property type="project" value="TreeGrafter"/>
</dbReference>
<dbReference type="InterPro" id="IPR011330">
    <property type="entry name" value="Glyco_hydro/deAcase_b/a-brl"/>
</dbReference>
<evidence type="ECO:0000256" key="2">
    <source>
        <dbReference type="ARBA" id="ARBA00022801"/>
    </source>
</evidence>
<dbReference type="OrthoDB" id="115239at2"/>
<dbReference type="CDD" id="cd10960">
    <property type="entry name" value="CE4_NodB_like_1"/>
    <property type="match status" value="1"/>
</dbReference>
<dbReference type="GO" id="GO:0005975">
    <property type="term" value="P:carbohydrate metabolic process"/>
    <property type="evidence" value="ECO:0007669"/>
    <property type="project" value="InterPro"/>
</dbReference>
<feature type="chain" id="PRO_5006919252" evidence="3">
    <location>
        <begin position="23"/>
        <end position="289"/>
    </location>
</feature>
<dbReference type="InterPro" id="IPR050248">
    <property type="entry name" value="Polysacc_deacetylase_ArnD"/>
</dbReference>
<dbReference type="RefSeq" id="WP_058481386.1">
    <property type="nucleotide sequence ID" value="NZ_CAAAIQ010000016.1"/>
</dbReference>
<keyword evidence="2" id="KW-0378">Hydrolase</keyword>
<evidence type="ECO:0000313" key="6">
    <source>
        <dbReference type="Proteomes" id="UP000054729"/>
    </source>
</evidence>
<feature type="domain" description="NodB homology" evidence="4">
    <location>
        <begin position="28"/>
        <end position="244"/>
    </location>
</feature>
<dbReference type="PROSITE" id="PS51257">
    <property type="entry name" value="PROKAR_LIPOPROTEIN"/>
    <property type="match status" value="1"/>
</dbReference>
<dbReference type="AlphaFoldDB" id="A0A0W1A048"/>
<dbReference type="Proteomes" id="UP000054729">
    <property type="component" value="Unassembled WGS sequence"/>
</dbReference>
<evidence type="ECO:0000256" key="3">
    <source>
        <dbReference type="SAM" id="SignalP"/>
    </source>
</evidence>
<dbReference type="STRING" id="66969.Lwal_2760"/>
<evidence type="ECO:0000259" key="4">
    <source>
        <dbReference type="PROSITE" id="PS51677"/>
    </source>
</evidence>
<dbReference type="PANTHER" id="PTHR10587">
    <property type="entry name" value="GLYCOSYL TRANSFERASE-RELATED"/>
    <property type="match status" value="1"/>
</dbReference>
<dbReference type="Gene3D" id="3.20.20.370">
    <property type="entry name" value="Glycoside hydrolase/deacetylase"/>
    <property type="match status" value="1"/>
</dbReference>
<accession>A0A0W1A048</accession>
<organism evidence="5 6">
    <name type="scientific">Legionella waltersii</name>
    <dbReference type="NCBI Taxonomy" id="66969"/>
    <lineage>
        <taxon>Bacteria</taxon>
        <taxon>Pseudomonadati</taxon>
        <taxon>Pseudomonadota</taxon>
        <taxon>Gammaproteobacteria</taxon>
        <taxon>Legionellales</taxon>
        <taxon>Legionellaceae</taxon>
        <taxon>Legionella</taxon>
    </lineage>
</organism>
<dbReference type="EMBL" id="LNZB01000060">
    <property type="protein sequence ID" value="KTD74719.1"/>
    <property type="molecule type" value="Genomic_DNA"/>
</dbReference>
<protein>
    <submittedName>
        <fullName evidence="5">Polysaccharide deacetylase</fullName>
    </submittedName>
</protein>
<dbReference type="Pfam" id="PF01522">
    <property type="entry name" value="Polysacc_deac_1"/>
    <property type="match status" value="1"/>
</dbReference>
<keyword evidence="1" id="KW-0479">Metal-binding</keyword>
<dbReference type="SUPFAM" id="SSF88713">
    <property type="entry name" value="Glycoside hydrolase/deacetylase"/>
    <property type="match status" value="1"/>
</dbReference>
<dbReference type="GO" id="GO:0016810">
    <property type="term" value="F:hydrolase activity, acting on carbon-nitrogen (but not peptide) bonds"/>
    <property type="evidence" value="ECO:0007669"/>
    <property type="project" value="InterPro"/>
</dbReference>